<proteinExistence type="predicted"/>
<accession>A0ABQ6M3C0</accession>
<organism evidence="6 7">
    <name type="scientific">Tetraparma gracilis</name>
    <dbReference type="NCBI Taxonomy" id="2962635"/>
    <lineage>
        <taxon>Eukaryota</taxon>
        <taxon>Sar</taxon>
        <taxon>Stramenopiles</taxon>
        <taxon>Ochrophyta</taxon>
        <taxon>Bolidophyceae</taxon>
        <taxon>Parmales</taxon>
        <taxon>Triparmaceae</taxon>
        <taxon>Tetraparma</taxon>
    </lineage>
</organism>
<comment type="caution">
    <text evidence="6">The sequence shown here is derived from an EMBL/GenBank/DDBJ whole genome shotgun (WGS) entry which is preliminary data.</text>
</comment>
<evidence type="ECO:0000256" key="2">
    <source>
        <dbReference type="ARBA" id="ARBA00022840"/>
    </source>
</evidence>
<dbReference type="InterPro" id="IPR008271">
    <property type="entry name" value="Ser/Thr_kinase_AS"/>
</dbReference>
<feature type="binding site" evidence="3">
    <location>
        <position position="175"/>
    </location>
    <ligand>
        <name>ATP</name>
        <dbReference type="ChEBI" id="CHEBI:30616"/>
    </ligand>
</feature>
<dbReference type="PROSITE" id="PS00107">
    <property type="entry name" value="PROTEIN_KINASE_ATP"/>
    <property type="match status" value="1"/>
</dbReference>
<dbReference type="InterPro" id="IPR051681">
    <property type="entry name" value="Ser/Thr_Kinases-Pseudokinases"/>
</dbReference>
<feature type="non-terminal residue" evidence="6">
    <location>
        <position position="1"/>
    </location>
</feature>
<dbReference type="SMART" id="SM00220">
    <property type="entry name" value="S_TKc"/>
    <property type="match status" value="1"/>
</dbReference>
<dbReference type="Pfam" id="PF00069">
    <property type="entry name" value="Pkinase"/>
    <property type="match status" value="1"/>
</dbReference>
<keyword evidence="4" id="KW-0472">Membrane</keyword>
<dbReference type="PROSITE" id="PS50011">
    <property type="entry name" value="PROTEIN_KINASE_DOM"/>
    <property type="match status" value="1"/>
</dbReference>
<evidence type="ECO:0000256" key="3">
    <source>
        <dbReference type="PROSITE-ProRule" id="PRU10141"/>
    </source>
</evidence>
<evidence type="ECO:0000259" key="5">
    <source>
        <dbReference type="PROSITE" id="PS50011"/>
    </source>
</evidence>
<dbReference type="EMBL" id="BRYB01003635">
    <property type="protein sequence ID" value="GMI18864.1"/>
    <property type="molecule type" value="Genomic_DNA"/>
</dbReference>
<keyword evidence="7" id="KW-1185">Reference proteome</keyword>
<evidence type="ECO:0000313" key="7">
    <source>
        <dbReference type="Proteomes" id="UP001165060"/>
    </source>
</evidence>
<feature type="domain" description="Protein kinase" evidence="5">
    <location>
        <begin position="148"/>
        <end position="448"/>
    </location>
</feature>
<dbReference type="Gene3D" id="1.10.510.10">
    <property type="entry name" value="Transferase(Phosphotransferase) domain 1"/>
    <property type="match status" value="1"/>
</dbReference>
<evidence type="ECO:0000313" key="6">
    <source>
        <dbReference type="EMBL" id="GMI18864.1"/>
    </source>
</evidence>
<dbReference type="InterPro" id="IPR011009">
    <property type="entry name" value="Kinase-like_dom_sf"/>
</dbReference>
<sequence>EVYELEAPDFDYTLPFGEGLEATVTVTFMLDGEVIEGGKVDLTVLPPPKATADPTMMYAIAGVAGFLLIIAGVYIRQAQEKVVAQEKEIKVVHASQKRLQSINVELKENLKRSRHSDEELALMMNAMNDQKDERKDELRNVLIDSSEVKLKQMLGQGGMGTVHLGEYRGDQVAVKQLITINEESIGRFRFECFLTKELSHPHVVILVGVCWDEHMLGLILEFVDGGSLQSRLNQDWSVGHEGGIGDRITWKRELLKWATEAALGCQYLHHKRYFDEYEDEWKESVVHRDLKPDNMLVTSKSVLKLTDFGEARSAELDLTMTAVGTPIFICPEIIRSERYDTKADSYSYGICLVAMMQIEKTVQDFFFNAVMRQMGKTKRQGIGLGHLNRNIELGWRPTLPQEFYPSMIALIWRCWDDDPNVRPDFDEITQLLMGPIADEVRSNQEPVFGSGMLIKQMDQREMDLADDGSGVVAKNLYDAVMRQLKERDEELARLQGKGDMETYSAVTRKEGGEGGGRGLG</sequence>
<dbReference type="SUPFAM" id="SSF56112">
    <property type="entry name" value="Protein kinase-like (PK-like)"/>
    <property type="match status" value="1"/>
</dbReference>
<dbReference type="InterPro" id="IPR000719">
    <property type="entry name" value="Prot_kinase_dom"/>
</dbReference>
<name>A0ABQ6M3C0_9STRA</name>
<protein>
    <recommendedName>
        <fullName evidence="5">Protein kinase domain-containing protein</fullName>
    </recommendedName>
</protein>
<keyword evidence="1 3" id="KW-0547">Nucleotide-binding</keyword>
<dbReference type="InterPro" id="IPR017441">
    <property type="entry name" value="Protein_kinase_ATP_BS"/>
</dbReference>
<keyword evidence="2 3" id="KW-0067">ATP-binding</keyword>
<dbReference type="Gene3D" id="3.30.200.20">
    <property type="entry name" value="Phosphorylase Kinase, domain 1"/>
    <property type="match status" value="1"/>
</dbReference>
<evidence type="ECO:0000256" key="1">
    <source>
        <dbReference type="ARBA" id="ARBA00022741"/>
    </source>
</evidence>
<keyword evidence="4" id="KW-1133">Transmembrane helix</keyword>
<dbReference type="PROSITE" id="PS00108">
    <property type="entry name" value="PROTEIN_KINASE_ST"/>
    <property type="match status" value="1"/>
</dbReference>
<gene>
    <name evidence="6" type="ORF">TeGR_g52</name>
</gene>
<evidence type="ECO:0000256" key="4">
    <source>
        <dbReference type="SAM" id="Phobius"/>
    </source>
</evidence>
<reference evidence="6 7" key="1">
    <citation type="journal article" date="2023" name="Commun. Biol.">
        <title>Genome analysis of Parmales, the sister group of diatoms, reveals the evolutionary specialization of diatoms from phago-mixotrophs to photoautotrophs.</title>
        <authorList>
            <person name="Ban H."/>
            <person name="Sato S."/>
            <person name="Yoshikawa S."/>
            <person name="Yamada K."/>
            <person name="Nakamura Y."/>
            <person name="Ichinomiya M."/>
            <person name="Sato N."/>
            <person name="Blanc-Mathieu R."/>
            <person name="Endo H."/>
            <person name="Kuwata A."/>
            <person name="Ogata H."/>
        </authorList>
    </citation>
    <scope>NUCLEOTIDE SEQUENCE [LARGE SCALE GENOMIC DNA]</scope>
</reference>
<feature type="transmembrane region" description="Helical" evidence="4">
    <location>
        <begin position="56"/>
        <end position="75"/>
    </location>
</feature>
<dbReference type="Proteomes" id="UP001165060">
    <property type="component" value="Unassembled WGS sequence"/>
</dbReference>
<dbReference type="PANTHER" id="PTHR44329">
    <property type="entry name" value="SERINE/THREONINE-PROTEIN KINASE TNNI3K-RELATED"/>
    <property type="match status" value="1"/>
</dbReference>
<keyword evidence="4" id="KW-0812">Transmembrane</keyword>